<evidence type="ECO:0000256" key="2">
    <source>
        <dbReference type="ARBA" id="ARBA00023186"/>
    </source>
</evidence>
<dbReference type="PANTHER" id="PTHR33620:SF1">
    <property type="entry name" value="UREASE ACCESSORY PROTEIN F"/>
    <property type="match status" value="1"/>
</dbReference>
<dbReference type="GO" id="GO:0016151">
    <property type="term" value="F:nickel cation binding"/>
    <property type="evidence" value="ECO:0007669"/>
    <property type="project" value="UniProtKB-UniRule"/>
</dbReference>
<gene>
    <name evidence="3 4" type="primary">ureF</name>
    <name evidence="4" type="ORF">COL8621_01234</name>
</gene>
<dbReference type="Proteomes" id="UP000202922">
    <property type="component" value="Unassembled WGS sequence"/>
</dbReference>
<keyword evidence="3" id="KW-0963">Cytoplasm</keyword>
<proteinExistence type="inferred from homology"/>
<comment type="function">
    <text evidence="3">Required for maturation of urease via the functional incorporation of the urease nickel metallocenter.</text>
</comment>
<comment type="subcellular location">
    <subcellularLocation>
        <location evidence="3">Cytoplasm</location>
    </subcellularLocation>
</comment>
<dbReference type="HAMAP" id="MF_01385">
    <property type="entry name" value="UreF"/>
    <property type="match status" value="1"/>
</dbReference>
<dbReference type="RefSeq" id="WP_093966374.1">
    <property type="nucleotide sequence ID" value="NZ_FXYE01000001.1"/>
</dbReference>
<dbReference type="PANTHER" id="PTHR33620">
    <property type="entry name" value="UREASE ACCESSORY PROTEIN F"/>
    <property type="match status" value="1"/>
</dbReference>
<keyword evidence="2 3" id="KW-0143">Chaperone</keyword>
<organism evidence="4 5">
    <name type="scientific">Actibacterium lipolyticum</name>
    <dbReference type="NCBI Taxonomy" id="1524263"/>
    <lineage>
        <taxon>Bacteria</taxon>
        <taxon>Pseudomonadati</taxon>
        <taxon>Pseudomonadota</taxon>
        <taxon>Alphaproteobacteria</taxon>
        <taxon>Rhodobacterales</taxon>
        <taxon>Roseobacteraceae</taxon>
        <taxon>Actibacterium</taxon>
    </lineage>
</organism>
<accession>A0A238JVQ0</accession>
<dbReference type="InterPro" id="IPR038277">
    <property type="entry name" value="UreF_sf"/>
</dbReference>
<keyword evidence="5" id="KW-1185">Reference proteome</keyword>
<dbReference type="EMBL" id="FXYE01000001">
    <property type="protein sequence ID" value="SMX34267.1"/>
    <property type="molecule type" value="Genomic_DNA"/>
</dbReference>
<dbReference type="GO" id="GO:0005737">
    <property type="term" value="C:cytoplasm"/>
    <property type="evidence" value="ECO:0007669"/>
    <property type="project" value="UniProtKB-SubCell"/>
</dbReference>
<comment type="similarity">
    <text evidence="3">Belongs to the UreF family.</text>
</comment>
<keyword evidence="1 3" id="KW-0996">Nickel insertion</keyword>
<dbReference type="Pfam" id="PF01730">
    <property type="entry name" value="UreF"/>
    <property type="match status" value="1"/>
</dbReference>
<dbReference type="Gene3D" id="1.10.4190.10">
    <property type="entry name" value="Urease accessory protein UreF"/>
    <property type="match status" value="1"/>
</dbReference>
<reference evidence="5" key="1">
    <citation type="submission" date="2017-05" db="EMBL/GenBank/DDBJ databases">
        <authorList>
            <person name="Rodrigo-Torres L."/>
            <person name="Arahal R. D."/>
            <person name="Lucena T."/>
        </authorList>
    </citation>
    <scope>NUCLEOTIDE SEQUENCE [LARGE SCALE GENOMIC DNA]</scope>
    <source>
        <strain evidence="5">CECT 8621</strain>
    </source>
</reference>
<name>A0A238JVQ0_9RHOB</name>
<dbReference type="InterPro" id="IPR002639">
    <property type="entry name" value="UreF"/>
</dbReference>
<evidence type="ECO:0000256" key="1">
    <source>
        <dbReference type="ARBA" id="ARBA00022988"/>
    </source>
</evidence>
<evidence type="ECO:0000313" key="4">
    <source>
        <dbReference type="EMBL" id="SMX34267.1"/>
    </source>
</evidence>
<evidence type="ECO:0000256" key="3">
    <source>
        <dbReference type="HAMAP-Rule" id="MF_01385"/>
    </source>
</evidence>
<protein>
    <recommendedName>
        <fullName evidence="3">Urease accessory protein UreF</fullName>
    </recommendedName>
</protein>
<dbReference type="OrthoDB" id="9798772at2"/>
<evidence type="ECO:0000313" key="5">
    <source>
        <dbReference type="Proteomes" id="UP000202922"/>
    </source>
</evidence>
<sequence length="207" mass="21542">MNADLLTLTQWLSPAFPVGGFAYSHGLEQVISVGEVTDAASLEEWLTVILEDGAGAVDATLLCLALEGADVAETARALAPSRERLEEAEAQGRAFVATVNSLYGSDLPPMPLPVAVGVSARQLSLSATEVASLYLHGFTSNLVSAAVRFVPLGQTDGQRVLSNLHPVISAVAEAASKAKIEDIASSALGADLAAMSHETLDVRIFKT</sequence>
<dbReference type="PIRSF" id="PIRSF009467">
    <property type="entry name" value="Ureas_acces_UreF"/>
    <property type="match status" value="1"/>
</dbReference>
<comment type="subunit">
    <text evidence="3">UreD, UreF and UreG form a complex that acts as a GTP-hydrolysis-dependent molecular chaperone, activating the urease apoprotein by helping to assemble the nickel containing metallocenter of UreC. The UreE protein probably delivers the nickel.</text>
</comment>
<dbReference type="AlphaFoldDB" id="A0A238JVQ0"/>